<dbReference type="AlphaFoldDB" id="A0A382SEC0"/>
<dbReference type="Gene3D" id="3.30.1330.80">
    <property type="entry name" value="Hypothetical protein, similar to alpha- acetolactate decarboxylase, domain 2"/>
    <property type="match status" value="1"/>
</dbReference>
<accession>A0A382SEC0</accession>
<evidence type="ECO:0000313" key="1">
    <source>
        <dbReference type="EMBL" id="SVD07805.1"/>
    </source>
</evidence>
<protein>
    <submittedName>
        <fullName evidence="1">Uncharacterized protein</fullName>
    </submittedName>
</protein>
<reference evidence="1" key="1">
    <citation type="submission" date="2018-05" db="EMBL/GenBank/DDBJ databases">
        <authorList>
            <person name="Lanie J.A."/>
            <person name="Ng W.-L."/>
            <person name="Kazmierczak K.M."/>
            <person name="Andrzejewski T.M."/>
            <person name="Davidsen T.M."/>
            <person name="Wayne K.J."/>
            <person name="Tettelin H."/>
            <person name="Glass J.I."/>
            <person name="Rusch D."/>
            <person name="Podicherti R."/>
            <person name="Tsui H.-C.T."/>
            <person name="Winkler M.E."/>
        </authorList>
    </citation>
    <scope>NUCLEOTIDE SEQUENCE</scope>
</reference>
<organism evidence="1">
    <name type="scientific">marine metagenome</name>
    <dbReference type="NCBI Taxonomy" id="408172"/>
    <lineage>
        <taxon>unclassified sequences</taxon>
        <taxon>metagenomes</taxon>
        <taxon>ecological metagenomes</taxon>
    </lineage>
</organism>
<gene>
    <name evidence="1" type="ORF">METZ01_LOCUS360659</name>
</gene>
<proteinExistence type="predicted"/>
<sequence>MESILSSQVSIADVNYQIYGGHFMEVKVSIVGEFVMDPINGTLAK</sequence>
<dbReference type="EMBL" id="UINC01128209">
    <property type="protein sequence ID" value="SVD07805.1"/>
    <property type="molecule type" value="Genomic_DNA"/>
</dbReference>
<name>A0A382SEC0_9ZZZZ</name>